<dbReference type="Gene3D" id="1.10.510.10">
    <property type="entry name" value="Transferase(Phosphotransferase) domain 1"/>
    <property type="match status" value="1"/>
</dbReference>
<gene>
    <name evidence="6" type="ORF">JAAARDRAFT_31376</name>
</gene>
<dbReference type="PROSITE" id="PS00108">
    <property type="entry name" value="PROTEIN_KINASE_ST"/>
    <property type="match status" value="1"/>
</dbReference>
<dbReference type="HOGENOM" id="CLU_000288_7_18_1"/>
<protein>
    <recommendedName>
        <fullName evidence="5">Protein kinase domain-containing protein</fullName>
    </recommendedName>
</protein>
<accession>A0A067QH24</accession>
<evidence type="ECO:0000256" key="3">
    <source>
        <dbReference type="ARBA" id="ARBA00022777"/>
    </source>
</evidence>
<organism evidence="6 7">
    <name type="scientific">Jaapia argillacea MUCL 33604</name>
    <dbReference type="NCBI Taxonomy" id="933084"/>
    <lineage>
        <taxon>Eukaryota</taxon>
        <taxon>Fungi</taxon>
        <taxon>Dikarya</taxon>
        <taxon>Basidiomycota</taxon>
        <taxon>Agaricomycotina</taxon>
        <taxon>Agaricomycetes</taxon>
        <taxon>Agaricomycetidae</taxon>
        <taxon>Jaapiales</taxon>
        <taxon>Jaapiaceae</taxon>
        <taxon>Jaapia</taxon>
    </lineage>
</organism>
<keyword evidence="1" id="KW-0808">Transferase</keyword>
<evidence type="ECO:0000313" key="7">
    <source>
        <dbReference type="Proteomes" id="UP000027265"/>
    </source>
</evidence>
<dbReference type="STRING" id="933084.A0A067QH24"/>
<dbReference type="EMBL" id="KL197712">
    <property type="protein sequence ID" value="KDQ61896.1"/>
    <property type="molecule type" value="Genomic_DNA"/>
</dbReference>
<dbReference type="SMART" id="SM00220">
    <property type="entry name" value="S_TKc"/>
    <property type="match status" value="1"/>
</dbReference>
<name>A0A067QH24_9AGAM</name>
<dbReference type="Proteomes" id="UP000027265">
    <property type="component" value="Unassembled WGS sequence"/>
</dbReference>
<dbReference type="OrthoDB" id="1668230at2759"/>
<keyword evidence="2" id="KW-0547">Nucleotide-binding</keyword>
<reference evidence="7" key="1">
    <citation type="journal article" date="2014" name="Proc. Natl. Acad. Sci. U.S.A.">
        <title>Extensive sampling of basidiomycete genomes demonstrates inadequacy of the white-rot/brown-rot paradigm for wood decay fungi.</title>
        <authorList>
            <person name="Riley R."/>
            <person name="Salamov A.A."/>
            <person name="Brown D.W."/>
            <person name="Nagy L.G."/>
            <person name="Floudas D."/>
            <person name="Held B.W."/>
            <person name="Levasseur A."/>
            <person name="Lombard V."/>
            <person name="Morin E."/>
            <person name="Otillar R."/>
            <person name="Lindquist E.A."/>
            <person name="Sun H."/>
            <person name="LaButti K.M."/>
            <person name="Schmutz J."/>
            <person name="Jabbour D."/>
            <person name="Luo H."/>
            <person name="Baker S.E."/>
            <person name="Pisabarro A.G."/>
            <person name="Walton J.D."/>
            <person name="Blanchette R.A."/>
            <person name="Henrissat B."/>
            <person name="Martin F."/>
            <person name="Cullen D."/>
            <person name="Hibbett D.S."/>
            <person name="Grigoriev I.V."/>
        </authorList>
    </citation>
    <scope>NUCLEOTIDE SEQUENCE [LARGE SCALE GENOMIC DNA]</scope>
    <source>
        <strain evidence="7">MUCL 33604</strain>
    </source>
</reference>
<evidence type="ECO:0000256" key="1">
    <source>
        <dbReference type="ARBA" id="ARBA00022679"/>
    </source>
</evidence>
<proteinExistence type="predicted"/>
<keyword evidence="4" id="KW-0067">ATP-binding</keyword>
<dbReference type="PROSITE" id="PS50011">
    <property type="entry name" value="PROTEIN_KINASE_DOM"/>
    <property type="match status" value="1"/>
</dbReference>
<dbReference type="InterPro" id="IPR008271">
    <property type="entry name" value="Ser/Thr_kinase_AS"/>
</dbReference>
<evidence type="ECO:0000259" key="5">
    <source>
        <dbReference type="PROSITE" id="PS50011"/>
    </source>
</evidence>
<dbReference type="Pfam" id="PF00069">
    <property type="entry name" value="Pkinase"/>
    <property type="match status" value="1"/>
</dbReference>
<evidence type="ECO:0000256" key="4">
    <source>
        <dbReference type="ARBA" id="ARBA00022840"/>
    </source>
</evidence>
<dbReference type="InParanoid" id="A0A067QH24"/>
<evidence type="ECO:0000256" key="2">
    <source>
        <dbReference type="ARBA" id="ARBA00022741"/>
    </source>
</evidence>
<dbReference type="GO" id="GO:0004674">
    <property type="term" value="F:protein serine/threonine kinase activity"/>
    <property type="evidence" value="ECO:0007669"/>
    <property type="project" value="TreeGrafter"/>
</dbReference>
<dbReference type="InterPro" id="IPR000719">
    <property type="entry name" value="Prot_kinase_dom"/>
</dbReference>
<dbReference type="PANTHER" id="PTHR44329">
    <property type="entry name" value="SERINE/THREONINE-PROTEIN KINASE TNNI3K-RELATED"/>
    <property type="match status" value="1"/>
</dbReference>
<dbReference type="InterPro" id="IPR011009">
    <property type="entry name" value="Kinase-like_dom_sf"/>
</dbReference>
<sequence length="317" mass="35547">MFSLRPTSNVAEITFNATFNSSLRRTPTFPARLTLLRFVEPRLPQVQDPFYDVHKGVLLQGDAEVPVAIKILRTSMDEEKITSMREHYLREISTQEFLGPDYPYITEVMGTATVEGKPAIVMRWYTNGDAAQYTGANSHTPVESIIGIVQGVKYFHTKSPRLVHGDLKPSNIVVDDNGRVLISGLGSAHVPGSTEFTTGQISTAFRWMAPELLHEDDRPPTPTFQSDMWALGCTIAQLISGKVPYQSRRYTPQVIPMIAKGVLPYNKARFTEAADMRGVIQSEELWQVLERCWELDPTRRPTITQFEASLQGVFGVT</sequence>
<evidence type="ECO:0000313" key="6">
    <source>
        <dbReference type="EMBL" id="KDQ61896.1"/>
    </source>
</evidence>
<feature type="domain" description="Protein kinase" evidence="5">
    <location>
        <begin position="4"/>
        <end position="314"/>
    </location>
</feature>
<keyword evidence="7" id="KW-1185">Reference proteome</keyword>
<dbReference type="GO" id="GO:0005524">
    <property type="term" value="F:ATP binding"/>
    <property type="evidence" value="ECO:0007669"/>
    <property type="project" value="UniProtKB-KW"/>
</dbReference>
<dbReference type="PANTHER" id="PTHR44329:SF288">
    <property type="entry name" value="MITOGEN-ACTIVATED PROTEIN KINASE KINASE KINASE 20"/>
    <property type="match status" value="1"/>
</dbReference>
<keyword evidence="3" id="KW-0418">Kinase</keyword>
<dbReference type="SUPFAM" id="SSF56112">
    <property type="entry name" value="Protein kinase-like (PK-like)"/>
    <property type="match status" value="1"/>
</dbReference>
<dbReference type="AlphaFoldDB" id="A0A067QH24"/>
<dbReference type="InterPro" id="IPR051681">
    <property type="entry name" value="Ser/Thr_Kinases-Pseudokinases"/>
</dbReference>